<dbReference type="GO" id="GO:0005737">
    <property type="term" value="C:cytoplasm"/>
    <property type="evidence" value="ECO:0007669"/>
    <property type="project" value="UniProtKB-SubCell"/>
</dbReference>
<evidence type="ECO:0000256" key="2">
    <source>
        <dbReference type="ARBA" id="ARBA00010752"/>
    </source>
</evidence>
<dbReference type="GO" id="GO:0008408">
    <property type="term" value="F:3'-5' exonuclease activity"/>
    <property type="evidence" value="ECO:0007669"/>
    <property type="project" value="InterPro"/>
</dbReference>
<evidence type="ECO:0000313" key="15">
    <source>
        <dbReference type="Proteomes" id="UP000831151"/>
    </source>
</evidence>
<dbReference type="AlphaFoldDB" id="A0A9E7IUJ1"/>
<evidence type="ECO:0000256" key="6">
    <source>
        <dbReference type="ARBA" id="ARBA00022695"/>
    </source>
</evidence>
<dbReference type="GO" id="GO:0003677">
    <property type="term" value="F:DNA binding"/>
    <property type="evidence" value="ECO:0007669"/>
    <property type="project" value="UniProtKB-UniRule"/>
</dbReference>
<dbReference type="GO" id="GO:0009360">
    <property type="term" value="C:DNA polymerase III complex"/>
    <property type="evidence" value="ECO:0007669"/>
    <property type="project" value="InterPro"/>
</dbReference>
<feature type="domain" description="DNA polymerase III beta sliding clamp N-terminal" evidence="11">
    <location>
        <begin position="1"/>
        <end position="118"/>
    </location>
</feature>
<evidence type="ECO:0000256" key="10">
    <source>
        <dbReference type="PIRNR" id="PIRNR000804"/>
    </source>
</evidence>
<name>A0A9E7IUJ1_9FIRM</name>
<comment type="subunit">
    <text evidence="10">Forms a ring-shaped head-to-tail homodimer around DNA.</text>
</comment>
<evidence type="ECO:0000259" key="12">
    <source>
        <dbReference type="Pfam" id="PF02767"/>
    </source>
</evidence>
<keyword evidence="7 10" id="KW-0235">DNA replication</keyword>
<comment type="subcellular location">
    <subcellularLocation>
        <location evidence="1 10">Cytoplasm</location>
    </subcellularLocation>
</comment>
<keyword evidence="9" id="KW-0238">DNA-binding</keyword>
<dbReference type="Gene3D" id="3.70.10.10">
    <property type="match status" value="1"/>
</dbReference>
<evidence type="ECO:0000256" key="5">
    <source>
        <dbReference type="ARBA" id="ARBA00022679"/>
    </source>
</evidence>
<keyword evidence="15" id="KW-1185">Reference proteome</keyword>
<dbReference type="RefSeq" id="WP_249242610.1">
    <property type="nucleotide sequence ID" value="NZ_CP096649.1"/>
</dbReference>
<dbReference type="InterPro" id="IPR022637">
    <property type="entry name" value="DNA_polIII_beta_cen"/>
</dbReference>
<feature type="domain" description="DNA polymerase III beta sliding clamp C-terminal" evidence="13">
    <location>
        <begin position="245"/>
        <end position="358"/>
    </location>
</feature>
<dbReference type="Pfam" id="PF02767">
    <property type="entry name" value="DNA_pol3_beta_2"/>
    <property type="match status" value="1"/>
</dbReference>
<evidence type="ECO:0000256" key="7">
    <source>
        <dbReference type="ARBA" id="ARBA00022705"/>
    </source>
</evidence>
<dbReference type="PIRSF" id="PIRSF000804">
    <property type="entry name" value="DNA_pol_III_b"/>
    <property type="match status" value="1"/>
</dbReference>
<dbReference type="PANTHER" id="PTHR30478:SF0">
    <property type="entry name" value="BETA SLIDING CLAMP"/>
    <property type="match status" value="1"/>
</dbReference>
<dbReference type="InterPro" id="IPR022634">
    <property type="entry name" value="DNA_polIII_beta_N"/>
</dbReference>
<keyword evidence="8 10" id="KW-0239">DNA-directed DNA polymerase</keyword>
<comment type="similarity">
    <text evidence="2 10">Belongs to the beta sliding clamp family.</text>
</comment>
<reference evidence="14" key="1">
    <citation type="submission" date="2022-04" db="EMBL/GenBank/DDBJ databases">
        <title>Complete genome sequences of Ezakiella coagulans and Fenollaria massiliensis.</title>
        <authorList>
            <person name="France M.T."/>
            <person name="Clifford J."/>
            <person name="Narina S."/>
            <person name="Rutt L."/>
            <person name="Ravel J."/>
        </authorList>
    </citation>
    <scope>NUCLEOTIDE SEQUENCE</scope>
    <source>
        <strain evidence="14">C0061C2</strain>
    </source>
</reference>
<dbReference type="InterPro" id="IPR022635">
    <property type="entry name" value="DNA_polIII_beta_C"/>
</dbReference>
<evidence type="ECO:0000256" key="4">
    <source>
        <dbReference type="ARBA" id="ARBA00022490"/>
    </source>
</evidence>
<dbReference type="KEGG" id="fms:M1R53_00010"/>
<comment type="function">
    <text evidence="10">Confers DNA tethering and processivity to DNA polymerases and other proteins. Acts as a clamp, forming a ring around DNA (a reaction catalyzed by the clamp-loading complex) which diffuses in an ATP-independent manner freely and bidirectionally along dsDNA. Initially characterized for its ability to contact the catalytic subunit of DNA polymerase III (Pol III), a complex, multichain enzyme responsible for most of the replicative synthesis in bacteria; Pol III exhibits 3'-5' exonuclease proofreading activity. The beta chain is required for initiation of replication as well as for processivity of DNA replication.</text>
</comment>
<dbReference type="InterPro" id="IPR001001">
    <property type="entry name" value="DNA_polIII_beta"/>
</dbReference>
<dbReference type="Pfam" id="PF00712">
    <property type="entry name" value="DNA_pol3_beta"/>
    <property type="match status" value="1"/>
</dbReference>
<keyword evidence="5 10" id="KW-0808">Transferase</keyword>
<accession>A0A9E7IUJ1</accession>
<dbReference type="SMART" id="SM00480">
    <property type="entry name" value="POL3Bc"/>
    <property type="match status" value="1"/>
</dbReference>
<evidence type="ECO:0000256" key="1">
    <source>
        <dbReference type="ARBA" id="ARBA00004496"/>
    </source>
</evidence>
<sequence length="364" mass="41311">MKFIIDKDQFLKHITIAQRAISQRSPLEILEAIKITAANERIRLVSTDTELTIISECPCTVVEDGTCCFSNKLLSDIVRKVPSGDISFTSNGDDVEIKAKFSKFDLKSMPHDDYPEIDTHYSLDKSVKLTMKELNKIIKKTLFSTSQDQARPTLCGVYFKFEDGVLSAASLDGYRISSLKFNVDVKENSSFIVPYRTLAEIQKMLDDSDDIVEITYARDKAVFKIDRALLYTRLIEGDFFNYEEVFASEDYTTVEINRMDLINAIERVSLIGFEDRISLIVMDFKDNNLNIAASNEIGSATDDIMVEKTGDDIKIGFNGRYVLEGLKAMSADKLTLKLSESIRPMKIYEGEEYRYLVLPVKMQA</sequence>
<evidence type="ECO:0000313" key="14">
    <source>
        <dbReference type="EMBL" id="UQK59093.1"/>
    </source>
</evidence>
<keyword evidence="6 10" id="KW-0548">Nucleotidyltransferase</keyword>
<dbReference type="SUPFAM" id="SSF55979">
    <property type="entry name" value="DNA clamp"/>
    <property type="match status" value="3"/>
</dbReference>
<dbReference type="Proteomes" id="UP000831151">
    <property type="component" value="Chromosome"/>
</dbReference>
<feature type="domain" description="DNA polymerase III beta sliding clamp central" evidence="12">
    <location>
        <begin position="129"/>
        <end position="239"/>
    </location>
</feature>
<dbReference type="GO" id="GO:0006271">
    <property type="term" value="P:DNA strand elongation involved in DNA replication"/>
    <property type="evidence" value="ECO:0007669"/>
    <property type="project" value="TreeGrafter"/>
</dbReference>
<evidence type="ECO:0000256" key="9">
    <source>
        <dbReference type="ARBA" id="ARBA00023125"/>
    </source>
</evidence>
<dbReference type="Pfam" id="PF02768">
    <property type="entry name" value="DNA_pol3_beta_3"/>
    <property type="match status" value="1"/>
</dbReference>
<keyword evidence="4 10" id="KW-0963">Cytoplasm</keyword>
<evidence type="ECO:0000259" key="13">
    <source>
        <dbReference type="Pfam" id="PF02768"/>
    </source>
</evidence>
<evidence type="ECO:0000259" key="11">
    <source>
        <dbReference type="Pfam" id="PF00712"/>
    </source>
</evidence>
<dbReference type="InterPro" id="IPR046938">
    <property type="entry name" value="DNA_clamp_sf"/>
</dbReference>
<dbReference type="Gene3D" id="3.10.150.10">
    <property type="entry name" value="DNA Polymerase III, subunit A, domain 2"/>
    <property type="match status" value="1"/>
</dbReference>
<protein>
    <recommendedName>
        <fullName evidence="3 10">Beta sliding clamp</fullName>
    </recommendedName>
</protein>
<dbReference type="CDD" id="cd00140">
    <property type="entry name" value="beta_clamp"/>
    <property type="match status" value="1"/>
</dbReference>
<organism evidence="14 15">
    <name type="scientific">Fenollaria massiliensis</name>
    <dbReference type="NCBI Taxonomy" id="938288"/>
    <lineage>
        <taxon>Bacteria</taxon>
        <taxon>Bacillati</taxon>
        <taxon>Bacillota</taxon>
        <taxon>Clostridia</taxon>
        <taxon>Eubacteriales</taxon>
        <taxon>Fenollaria</taxon>
    </lineage>
</organism>
<evidence type="ECO:0000256" key="3">
    <source>
        <dbReference type="ARBA" id="ARBA00021035"/>
    </source>
</evidence>
<dbReference type="NCBIfam" id="TIGR00663">
    <property type="entry name" value="dnan"/>
    <property type="match status" value="1"/>
</dbReference>
<proteinExistence type="inferred from homology"/>
<dbReference type="EMBL" id="CP096649">
    <property type="protein sequence ID" value="UQK59093.1"/>
    <property type="molecule type" value="Genomic_DNA"/>
</dbReference>
<dbReference type="PANTHER" id="PTHR30478">
    <property type="entry name" value="DNA POLYMERASE III SUBUNIT BETA"/>
    <property type="match status" value="1"/>
</dbReference>
<evidence type="ECO:0000256" key="8">
    <source>
        <dbReference type="ARBA" id="ARBA00022932"/>
    </source>
</evidence>
<dbReference type="GO" id="GO:0003887">
    <property type="term" value="F:DNA-directed DNA polymerase activity"/>
    <property type="evidence" value="ECO:0007669"/>
    <property type="project" value="UniProtKB-UniRule"/>
</dbReference>
<gene>
    <name evidence="14" type="primary">dnaN</name>
    <name evidence="14" type="ORF">M1R53_00010</name>
</gene>